<feature type="region of interest" description="Disordered" evidence="2">
    <location>
        <begin position="2667"/>
        <end position="2690"/>
    </location>
</feature>
<feature type="region of interest" description="Disordered" evidence="2">
    <location>
        <begin position="3103"/>
        <end position="3127"/>
    </location>
</feature>
<feature type="region of interest" description="Disordered" evidence="2">
    <location>
        <begin position="2642"/>
        <end position="2661"/>
    </location>
</feature>
<dbReference type="InterPro" id="IPR010069">
    <property type="entry name" value="CdiA_FHA1_rpt"/>
</dbReference>
<proteinExistence type="predicted"/>
<dbReference type="InterPro" id="IPR025157">
    <property type="entry name" value="Hemagglutinin_rpt"/>
</dbReference>
<keyword evidence="5" id="KW-1185">Reference proteome</keyword>
<feature type="region of interest" description="Disordered" evidence="2">
    <location>
        <begin position="1686"/>
        <end position="1714"/>
    </location>
</feature>
<feature type="compositionally biased region" description="Polar residues" evidence="2">
    <location>
        <begin position="3104"/>
        <end position="3115"/>
    </location>
</feature>
<dbReference type="NCBIfam" id="TIGR01901">
    <property type="entry name" value="adhes_NPXG"/>
    <property type="match status" value="1"/>
</dbReference>
<evidence type="ECO:0000313" key="5">
    <source>
        <dbReference type="Proteomes" id="UP001462961"/>
    </source>
</evidence>
<protein>
    <submittedName>
        <fullName evidence="4">Hemagglutinin repeat-containing protein</fullName>
    </submittedName>
</protein>
<dbReference type="InterPro" id="IPR011050">
    <property type="entry name" value="Pectin_lyase_fold/virulence"/>
</dbReference>
<feature type="region of interest" description="Disordered" evidence="2">
    <location>
        <begin position="2562"/>
        <end position="2596"/>
    </location>
</feature>
<dbReference type="RefSeq" id="WP_107202703.1">
    <property type="nucleotide sequence ID" value="NZ_CP015960.1"/>
</dbReference>
<evidence type="ECO:0000259" key="3">
    <source>
        <dbReference type="SMART" id="SM00912"/>
    </source>
</evidence>
<organism evidence="4 5">
    <name type="scientific">Paraburkholderia caribensis</name>
    <dbReference type="NCBI Taxonomy" id="75105"/>
    <lineage>
        <taxon>Bacteria</taxon>
        <taxon>Pseudomonadati</taxon>
        <taxon>Pseudomonadota</taxon>
        <taxon>Betaproteobacteria</taxon>
        <taxon>Burkholderiales</taxon>
        <taxon>Burkholderiaceae</taxon>
        <taxon>Paraburkholderia</taxon>
    </lineage>
</organism>
<dbReference type="CDD" id="cd20732">
    <property type="entry name" value="PoNe_FilH_DUF637_VENN-like"/>
    <property type="match status" value="1"/>
</dbReference>
<feature type="region of interest" description="Disordered" evidence="2">
    <location>
        <begin position="2403"/>
        <end position="2428"/>
    </location>
</feature>
<feature type="compositionally biased region" description="Polar residues" evidence="2">
    <location>
        <begin position="3448"/>
        <end position="3462"/>
    </location>
</feature>
<comment type="caution">
    <text evidence="4">The sequence shown here is derived from an EMBL/GenBank/DDBJ whole genome shotgun (WGS) entry which is preliminary data.</text>
</comment>
<dbReference type="InterPro" id="IPR008638">
    <property type="entry name" value="FhaB/CdiA-like_TPS"/>
</dbReference>
<evidence type="ECO:0000256" key="1">
    <source>
        <dbReference type="SAM" id="Coils"/>
    </source>
</evidence>
<feature type="region of interest" description="Disordered" evidence="2">
    <location>
        <begin position="3440"/>
        <end position="3462"/>
    </location>
</feature>
<accession>A0ABV0DZD3</accession>
<dbReference type="Proteomes" id="UP001462961">
    <property type="component" value="Unassembled WGS sequence"/>
</dbReference>
<evidence type="ECO:0000256" key="2">
    <source>
        <dbReference type="SAM" id="MobiDB-lite"/>
    </source>
</evidence>
<feature type="coiled-coil region" evidence="1">
    <location>
        <begin position="3214"/>
        <end position="3264"/>
    </location>
</feature>
<dbReference type="InterPro" id="IPR024973">
    <property type="entry name" value="ESPR"/>
</dbReference>
<dbReference type="Pfam" id="PF05860">
    <property type="entry name" value="TPS"/>
    <property type="match status" value="1"/>
</dbReference>
<dbReference type="InterPro" id="IPR012334">
    <property type="entry name" value="Pectin_lyas_fold"/>
</dbReference>
<evidence type="ECO:0000313" key="4">
    <source>
        <dbReference type="EMBL" id="MEO1756523.1"/>
    </source>
</evidence>
<dbReference type="Gene3D" id="2.160.20.10">
    <property type="entry name" value="Single-stranded right-handed beta-helix, Pectin lyase-like"/>
    <property type="match status" value="1"/>
</dbReference>
<gene>
    <name evidence="4" type="ORF">VOI32_21590</name>
</gene>
<dbReference type="NCBIfam" id="TIGR01731">
    <property type="entry name" value="fil_hemag_20aa"/>
    <property type="match status" value="23"/>
</dbReference>
<dbReference type="Pfam" id="PF13018">
    <property type="entry name" value="ESPR"/>
    <property type="match status" value="1"/>
</dbReference>
<name>A0ABV0DZD3_9BURK</name>
<dbReference type="SUPFAM" id="SSF51126">
    <property type="entry name" value="Pectin lyase-like"/>
    <property type="match status" value="1"/>
</dbReference>
<feature type="compositionally biased region" description="Polar residues" evidence="2">
    <location>
        <begin position="2403"/>
        <end position="2412"/>
    </location>
</feature>
<feature type="compositionally biased region" description="Low complexity" evidence="2">
    <location>
        <begin position="2566"/>
        <end position="2596"/>
    </location>
</feature>
<reference evidence="4 5" key="1">
    <citation type="submission" date="2024-01" db="EMBL/GenBank/DDBJ databases">
        <title>The diversity of rhizobia nodulating Mimosa spp. in eleven states of Brazil covering several biomes is determined by host plant, location, and edaphic factors.</title>
        <authorList>
            <person name="Rouws L."/>
            <person name="Barauna A."/>
            <person name="Beukes C."/>
            <person name="De Faria S.M."/>
            <person name="Gross E."/>
            <person name="Dos Reis Junior F.B."/>
            <person name="Simon M."/>
            <person name="Maluk M."/>
            <person name="Odee D.W."/>
            <person name="Kenicer G."/>
            <person name="Young J.P.W."/>
            <person name="Reis V.M."/>
            <person name="Zilli J."/>
            <person name="James E.K."/>
        </authorList>
    </citation>
    <scope>NUCLEOTIDE SEQUENCE [LARGE SCALE GENOMIC DNA]</scope>
    <source>
        <strain evidence="4 5">JHI1651</strain>
    </source>
</reference>
<feature type="domain" description="Filamentous haemagglutinin FhaB/tRNA nuclease CdiA-like TPS" evidence="3">
    <location>
        <begin position="89"/>
        <end position="210"/>
    </location>
</feature>
<dbReference type="InterPro" id="IPR008619">
    <property type="entry name" value="Filamentous_hemagglutn_rpt"/>
</dbReference>
<keyword evidence="1" id="KW-0175">Coiled coil</keyword>
<feature type="compositionally biased region" description="Polar residues" evidence="2">
    <location>
        <begin position="1691"/>
        <end position="1710"/>
    </location>
</feature>
<sequence length="3774" mass="373947">MNKRAYRLVFSRIRGMLVAVEETAAATGKKNQGEATGDVSAATRAAVGAVLRSVLAATGLTVFGLATAFAQVVADPNAGAHRPTVIQTANGIQQVNVTRPSAAGVSINGYTQFDVPKAGVVLNNSPTIVNTQQAGYINGNPNFGANQSAKIIVNQVNGRAASQINGYVEVAGNRAEVVIANGSGISVNGGGFINTSRAILTTGTPNYGPDGSLTGFNVTGGSISIQGAGLNASNVDQVDLISRAVQANAAIYAKNLNVVTGANSVDHDTLNATPIAGDGPAPGVSIDVSSLGGMYANRIVLVGTENGVGVSNKGVLAAQAGDLVLTTQGKLVLAGQTNATGNISANARDGIDNSGTTYAQQNISASTTGALTNSGTLAAQQSASLSAASIKSGGTLGAGVNGDGTVAGSGNLALNASGSDIDLSGTTTVAGGALSANAAGTLSVAQGKLSSGGAMQLAASDVSNVGGQIVSQSALDLSASHALDNRTGVIQSAARASVNAGSIDNTAGRLVSLNGDGMSLTTTGALVNATGTTASGASGGVIGTNGALQISAGALSNQGQLNAASDANVQAQSIDNRAGNITAGGALDASAAGTLDNTGGTLSSTTTRISAASIDNTNGSIDGDALGVSAAGNLTNRGGKLTQYGTTDQTIHAGGAFDNTGGAVSSNANSLTVAANSVVNDSGSIQHAGNGALGITTSGDVSNRAGRIVSNGALELRSGGALSNQQGTVQAAGRASLDTASLDNSAGRIVSLSGDGMNLTTSGALVNATGTTASGDTGGVIGTNGALGVTAGALSNHGQLSAAGDAKVHAQSLDNVAGNITAGGTLDTTATGTLDNTGGTLSGSTTNVAAASINNTNGSIDGDALSVSASGDLTNRGGKLTQYGTGDQTIHAAGALDNTGGTIASNGGNLSVLANRIINDSGTIQHAGAGALTIDAVAAVTNASGKMVTNGALTMTAASLDNSAGTLSAQKAARFTVSTGIANRGGALYGNDGLTLETSGGVDSTGGSVQTAGNLTIDAGGQLSNAHGALSANGAHGTVSVSAASVDNTAGKLTNAGDGAMSVTSSTGVTNTGGTLGGNGDLTLNAQTLSNDAGANVVASGAANLNVTQSINNAGGTIYGGTALTINQAGATVTNNGGSILGGADASLAVASLANAGGAIRANRDIVAGGAISGNGNIVAGRDLTLNVAGDYVNTAANNLHADGNMAVNATGTLTNTGTLAANGALTVRGANVVNAAGADINSSTTTVNAAGTISNAGRIEGNSVTTTSATLANTGAVIGNGVTVNATDVQNTGAAAVIAGVNSVHLYAANSVTNADGALIYSAGNLEIARNGARDGSGMLANQTNVLTNSAATIEADGSIDIAAHTVNNVRTGVVTVAGTPQDTGDQTLTIWTAGIPIGDSLGTHQSITFSQWNWSGDEAPLKAEIVGKLATPISVTVPKSQVTNLNNSAQTFSLTQPLTENYLDWSVTTEVCNSHDFCHQQPVPQTRNIATNPTQWYNSIADNGDSYTITFWPDFDPNKNIRPDQVKTRFDLGPDSHDYSETTRTVHTTTTTDQLLSAGNAATIQAQGAIRINADGGAINNQSSTMSAGGSLVRRANGGTVNDTGIVLQQTVTQDEQSTFYWHQKTGGSSDTKTVDDGIAQSTTTVASLPAIATSNQGVQTTAQNITIGSVNRQGQTVIGSGVTGGNADGTQTGSIAGQSANPQSLSGAQAGGVTGGPLRPQTVGGLSGGIPNLKLPSNGLYKYNTAPGATYLVATDPRFTQYTNFVSSDYMLNQLDLDPSKVEKRVGDGMYEETLVRNQITQLTGRTFLTGYTDNLDEYTALMNNGVKYAKEFGLTAGVALTPEQMSQLTTDMVWLVSQDVTLPDGSHQSVLVPQVYLAQSDTVDLSASGALVAGNSVSLNASGDVNNSGHIVSDVATTIIGNNITNSGVIGSAGTTTVSAVQDVRNVGGRIGGADVIVQAGRDVISETQTASVSRTLRDGDFTSTATGTVVGPVATINATGSIAVVAGRDVTLTGANIQAGGDALVGAGRNLTLQTDTATTSQDVVADGGRSYGHDTVTQSLGSEIASGGTLLAVAGQNATFIDANVRASKDATLIAGGDLTLSASKDTHSHSEASLGGSIANYSKSSYDEAVRGTNVEAGNNVAVGAGQSDLARAALKTYAGIDAPAAIDSKGNLTVLGSTIVTGTTDANGKTTSGGSATLAATGDITLGSVDETHVADSWSKTSHSGFMSHEETEDASHSKQTLAVGSLVSAGSVTARAGNDLNVVGSAIAATGNVAVNAGHDVNIVAATETNEESSYHHEHKSGLSGSGGIGFSVGSSDVKSSYSGTSVTQSGSGSTVGSVQGNVSIVAGGDMHIGGSDIVAGKAAGDVSGATGNIALRAQNITIDPAHDEAQVHQQQESRSSGFTAGITGTPLDTARNLSKANDSGTAFKRAQGIGNELAASALDTPSVTLSYGSTRSSSSSDVSSVTNTGSTIRGAGNVTLTATGGAVSMRGAPIDGDITVTGSLIQAGGTATFDANHSVIFQASTDQYQQSMQSSSSSTGFQLASPSLGDLSRWVNGGPNSSGISPSPYNASSNASNGASASTQQNATVVRGNSVIVKSHTGDIDVIGSGISGTQGVDLIASQGSINVLAGTDTNSNHQEQSGHQFGSLGSNSTGTGFSVGVANSHSMQDQAGQTQSTIRSQIVSQSGNVTLDAKRDVTVQGSDLSAGKDLTLIGANLNLDPGTDAQQSSLSQSASQYGVTLALGGAAGNAVAAVNQATGPNRSSDSRLSALDDAKAALATYDAVNAAEQFASSGKSNQALVKATVSIGGGSSHSESQQSSIATSGSTLEAGGTVKLVATGSGAKDADGFAADGDINSRGTLISGNDVVLNAARDINLQSAQDLTHQTSSNSSSNASIGVGFALGGQQNGFTIELATSAAKGHANGDSVTNRDTQIAAADNLSITSGRDTNLRGAEVSGKTVDANVGRDLNIQSVQDTNTYDSKQVSGGFNMSICVPPICYGTTVSGSASVSDQWIKDNYRSVDQQSGIYAGSGGFNVQVGNHTQLDGGVIGSTATADKNVLSTQTFGYTNLENTSDYSGATLGLSVSGAAGKSTPQGTTFSAPVQPNGVAGASPNQLGPSGFGMAGVSGSQSGTTYAAVSSGTIVVRGDAGTGHDSTAGLSRDAASANDGAVKNTFDAQKVQNDMAVQQGAVQVGMQVVGDIATKLEDDAAKRAEKAQEAKDAAIAAGDTKAAAQAQADLDAANQQLALWGNDGAARIAAHAAIAGVGAALGGGNVAGAVGGTVAGDIAGNAVAGAMGDSAGGSLASNIASGLAGALAGGALGGAGGAMSGANGALGADLYNRQLHQSERDWAKANAKKYADFYKSQTGRDISEEDAYRSLLSAGYAIVDNYAQSTGGSDEKAKQFIAQNAAPGIFDATPEERAHPLWGGNADGSMTPEQQARWGTQNPSANGQKQYSDVLKLAQQPCADAYSCGAKVDEVTSAIQALQQEKALYGDDPAKKQQIEAQEQQLLSGVTSAEWQRAKLAQADQSTLIEVLGFVSAPALAGDIAGALGRLGVSGGKAADSVAQAGASTAGAVASHTGSAKGLAGLGDTSAVSPTASGYVNATKVCQSSCVLAAQTSEQQALVQTILRDGDREGRLTEKLINSIGASEGYTVLSGGKYGANNGFDHVFESASGDVTLVIDSKQINNGTFKLSPDGAGGNMQLSKEWIDAVLNKLDPMSPAYQAIERAQATGTLTTAIAGVDKTTGQIIAVPVKINIR</sequence>
<dbReference type="Pfam" id="PF13332">
    <property type="entry name" value="Fil_haemagg_2"/>
    <property type="match status" value="5"/>
</dbReference>
<dbReference type="EMBL" id="JAYLVJ010000027">
    <property type="protein sequence ID" value="MEO1756523.1"/>
    <property type="molecule type" value="Genomic_DNA"/>
</dbReference>
<feature type="region of interest" description="Disordered" evidence="2">
    <location>
        <begin position="2458"/>
        <end position="2478"/>
    </location>
</feature>
<dbReference type="SMART" id="SM00912">
    <property type="entry name" value="Haemagg_act"/>
    <property type="match status" value="1"/>
</dbReference>
<dbReference type="Pfam" id="PF05594">
    <property type="entry name" value="Fil_haemagg"/>
    <property type="match status" value="11"/>
</dbReference>